<proteinExistence type="predicted"/>
<evidence type="ECO:0008006" key="5">
    <source>
        <dbReference type="Google" id="ProtNLM"/>
    </source>
</evidence>
<comment type="caution">
    <text evidence="3">The sequence shown here is derived from an EMBL/GenBank/DDBJ whole genome shotgun (WGS) entry which is preliminary data.</text>
</comment>
<keyword evidence="2" id="KW-1133">Transmembrane helix</keyword>
<gene>
    <name evidence="3" type="ORF">VMCG_04830</name>
</gene>
<dbReference type="EMBL" id="LKEA01000013">
    <property type="protein sequence ID" value="ROW04758.1"/>
    <property type="molecule type" value="Genomic_DNA"/>
</dbReference>
<organism evidence="3 4">
    <name type="scientific">Cytospora schulzeri</name>
    <dbReference type="NCBI Taxonomy" id="448051"/>
    <lineage>
        <taxon>Eukaryota</taxon>
        <taxon>Fungi</taxon>
        <taxon>Dikarya</taxon>
        <taxon>Ascomycota</taxon>
        <taxon>Pezizomycotina</taxon>
        <taxon>Sordariomycetes</taxon>
        <taxon>Sordariomycetidae</taxon>
        <taxon>Diaporthales</taxon>
        <taxon>Cytosporaceae</taxon>
        <taxon>Cytospora</taxon>
    </lineage>
</organism>
<feature type="compositionally biased region" description="Low complexity" evidence="1">
    <location>
        <begin position="168"/>
        <end position="188"/>
    </location>
</feature>
<sequence length="317" mass="32410">MATSMTSPILSTFPLDPLTTTFTPPAACSGIYTSAGVVMIDDDTSCLPDGFTSTSTNYFSPGLMCPSGYATACNDNAGVSSITTVTCCPYRGDITLGCVTPTTLSGVWEALFCTWIAPETGISVQITISNDAGTTSTEKTTMTSPDGINAFGVRMVYENSDLSAVATTTSESTAKTTSTSGTAKSTSGSGSGDSGDDDDNSGLSLGTVVAIAVVIPVVVIGIAAAVFFYIRKQKQMQRLQSREGPGGFGGHPPPGSVVGDQKGYYGGVGPAGSSYYDPKSPGMAPSEVSGVGAYGVRNQYQEAVELGDREQAVELPA</sequence>
<keyword evidence="4" id="KW-1185">Reference proteome</keyword>
<evidence type="ECO:0000256" key="1">
    <source>
        <dbReference type="SAM" id="MobiDB-lite"/>
    </source>
</evidence>
<feature type="transmembrane region" description="Helical" evidence="2">
    <location>
        <begin position="208"/>
        <end position="230"/>
    </location>
</feature>
<accession>A0A423WMT7</accession>
<keyword evidence="2" id="KW-0472">Membrane</keyword>
<dbReference type="AlphaFoldDB" id="A0A423WMT7"/>
<reference evidence="3 4" key="1">
    <citation type="submission" date="2015-09" db="EMBL/GenBank/DDBJ databases">
        <title>Host preference determinants of Valsa canker pathogens revealed by comparative genomics.</title>
        <authorList>
            <person name="Yin Z."/>
            <person name="Huang L."/>
        </authorList>
    </citation>
    <scope>NUCLEOTIDE SEQUENCE [LARGE SCALE GENOMIC DNA]</scope>
    <source>
        <strain evidence="3 4">03-1</strain>
    </source>
</reference>
<evidence type="ECO:0000313" key="3">
    <source>
        <dbReference type="EMBL" id="ROW04758.1"/>
    </source>
</evidence>
<evidence type="ECO:0000313" key="4">
    <source>
        <dbReference type="Proteomes" id="UP000283895"/>
    </source>
</evidence>
<protein>
    <recommendedName>
        <fullName evidence="5">Mid2 domain-containing protein</fullName>
    </recommendedName>
</protein>
<dbReference type="STRING" id="356882.A0A423WMT7"/>
<dbReference type="Proteomes" id="UP000283895">
    <property type="component" value="Unassembled WGS sequence"/>
</dbReference>
<feature type="region of interest" description="Disordered" evidence="1">
    <location>
        <begin position="269"/>
        <end position="288"/>
    </location>
</feature>
<feature type="region of interest" description="Disordered" evidence="1">
    <location>
        <begin position="240"/>
        <end position="263"/>
    </location>
</feature>
<keyword evidence="2" id="KW-0812">Transmembrane</keyword>
<feature type="region of interest" description="Disordered" evidence="1">
    <location>
        <begin position="168"/>
        <end position="198"/>
    </location>
</feature>
<evidence type="ECO:0000256" key="2">
    <source>
        <dbReference type="SAM" id="Phobius"/>
    </source>
</evidence>
<name>A0A423WMT7_9PEZI</name>
<dbReference type="OrthoDB" id="4770059at2759"/>